<accession>A0A937VWJ6</accession>
<dbReference type="PANTHER" id="PTHR28008">
    <property type="entry name" value="DOMAIN PROTEIN, PUTATIVE (AFU_ORTHOLOGUE AFUA_3G10980)-RELATED"/>
    <property type="match status" value="1"/>
</dbReference>
<gene>
    <name evidence="3" type="ORF">FJZ47_00825</name>
</gene>
<evidence type="ECO:0000313" key="4">
    <source>
        <dbReference type="Proteomes" id="UP000712673"/>
    </source>
</evidence>
<dbReference type="PANTHER" id="PTHR28008:SF1">
    <property type="entry name" value="DOMAIN PROTEIN, PUTATIVE (AFU_ORTHOLOGUE AFUA_3G10980)-RELATED"/>
    <property type="match status" value="1"/>
</dbReference>
<evidence type="ECO:0000259" key="2">
    <source>
        <dbReference type="Pfam" id="PF04892"/>
    </source>
</evidence>
<dbReference type="Proteomes" id="UP000712673">
    <property type="component" value="Unassembled WGS sequence"/>
</dbReference>
<reference evidence="3" key="1">
    <citation type="submission" date="2019-03" db="EMBL/GenBank/DDBJ databases">
        <title>Lake Tanganyika Metagenome-Assembled Genomes (MAGs).</title>
        <authorList>
            <person name="Tran P."/>
        </authorList>
    </citation>
    <scope>NUCLEOTIDE SEQUENCE</scope>
    <source>
        <strain evidence="3">K_DeepCast_65m_m2_066</strain>
    </source>
</reference>
<feature type="transmembrane region" description="Helical" evidence="1">
    <location>
        <begin position="21"/>
        <end position="41"/>
    </location>
</feature>
<feature type="transmembrane region" description="Helical" evidence="1">
    <location>
        <begin position="53"/>
        <end position="70"/>
    </location>
</feature>
<dbReference type="AlphaFoldDB" id="A0A937VWJ6"/>
<evidence type="ECO:0000313" key="3">
    <source>
        <dbReference type="EMBL" id="MBM3222336.1"/>
    </source>
</evidence>
<feature type="domain" description="VanZ-like" evidence="2">
    <location>
        <begin position="51"/>
        <end position="129"/>
    </location>
</feature>
<dbReference type="EMBL" id="VGLS01000011">
    <property type="protein sequence ID" value="MBM3222336.1"/>
    <property type="molecule type" value="Genomic_DNA"/>
</dbReference>
<dbReference type="Pfam" id="PF04892">
    <property type="entry name" value="VanZ"/>
    <property type="match status" value="1"/>
</dbReference>
<name>A0A937VWJ6_UNCTE</name>
<sequence length="140" mass="15897">MKPATRKHTRPAQLWYDTIGWRWGIVIGYTAVIFCLSSIPGSSIPSIYLNDKLIHAGEFGLLGIFLARALSLWKPAWSTRCIALWSILVSIAYGVTDEWHQSFVPQRSADFADLAADSVGALIAVWLWSRVGIRWMWLRY</sequence>
<proteinExistence type="predicted"/>
<comment type="caution">
    <text evidence="3">The sequence shown here is derived from an EMBL/GenBank/DDBJ whole genome shotgun (WGS) entry which is preliminary data.</text>
</comment>
<feature type="transmembrane region" description="Helical" evidence="1">
    <location>
        <begin position="115"/>
        <end position="133"/>
    </location>
</feature>
<keyword evidence="1" id="KW-0472">Membrane</keyword>
<dbReference type="NCBIfam" id="NF037970">
    <property type="entry name" value="vanZ_1"/>
    <property type="match status" value="1"/>
</dbReference>
<evidence type="ECO:0000256" key="1">
    <source>
        <dbReference type="SAM" id="Phobius"/>
    </source>
</evidence>
<organism evidence="3 4">
    <name type="scientific">Tectimicrobiota bacterium</name>
    <dbReference type="NCBI Taxonomy" id="2528274"/>
    <lineage>
        <taxon>Bacteria</taxon>
        <taxon>Pseudomonadati</taxon>
        <taxon>Nitrospinota/Tectimicrobiota group</taxon>
        <taxon>Candidatus Tectimicrobiota</taxon>
    </lineage>
</organism>
<feature type="transmembrane region" description="Helical" evidence="1">
    <location>
        <begin position="77"/>
        <end position="95"/>
    </location>
</feature>
<keyword evidence="1" id="KW-0812">Transmembrane</keyword>
<keyword evidence="1" id="KW-1133">Transmembrane helix</keyword>
<dbReference type="InterPro" id="IPR006976">
    <property type="entry name" value="VanZ-like"/>
</dbReference>
<protein>
    <submittedName>
        <fullName evidence="3">VanZ family protein</fullName>
    </submittedName>
</protein>